<dbReference type="Pfam" id="PF12371">
    <property type="entry name" value="TMEM131_like_N"/>
    <property type="match status" value="1"/>
</dbReference>
<keyword evidence="4" id="KW-0732">Signal</keyword>
<accession>A0A4C1ZX58</accession>
<evidence type="ECO:0000259" key="11">
    <source>
        <dbReference type="Pfam" id="PF24501"/>
    </source>
</evidence>
<evidence type="ECO:0000256" key="2">
    <source>
        <dbReference type="ARBA" id="ARBA00006682"/>
    </source>
</evidence>
<feature type="region of interest" description="Disordered" evidence="7">
    <location>
        <begin position="1187"/>
        <end position="1360"/>
    </location>
</feature>
<feature type="compositionally biased region" description="Basic and acidic residues" evidence="7">
    <location>
        <begin position="1213"/>
        <end position="1223"/>
    </location>
</feature>
<evidence type="ECO:0000259" key="9">
    <source>
        <dbReference type="Pfam" id="PF24495"/>
    </source>
</evidence>
<feature type="compositionally biased region" description="Polar residues" evidence="7">
    <location>
        <begin position="1334"/>
        <end position="1344"/>
    </location>
</feature>
<keyword evidence="5" id="KW-1133">Transmembrane helix</keyword>
<reference evidence="12 13" key="1">
    <citation type="journal article" date="2019" name="Commun. Biol.">
        <title>The bagworm genome reveals a unique fibroin gene that provides high tensile strength.</title>
        <authorList>
            <person name="Kono N."/>
            <person name="Nakamura H."/>
            <person name="Ohtoshi R."/>
            <person name="Tomita M."/>
            <person name="Numata K."/>
            <person name="Arakawa K."/>
        </authorList>
    </citation>
    <scope>NUCLEOTIDE SEQUENCE [LARGE SCALE GENOMIC DNA]</scope>
</reference>
<sequence>MAIAGDVREWGGAGAGAVGGNSANVANGAALPSEALRLSPVELAFGRCALGVAHARTVLLTNTGNATLHLASVSGTTPDFHASFFDAKSLPPQTNTSFSVVFLPRREGALPAHLYIHTSLGVHKYPVSGEGAIGEYRLAPLAVRVPQDASVAAPLLLHNPHQRALQVLEVYSSAAWLGLELPTPDVGDVPRSLWTLPPHTTRPLVQLRVRTNRLPPSSSPHHHPRPHTAYVRIKVNDTAPPLVVCVEVTQEAAGLYAQPPRLEAGVHGTRDISTALPLSLGNSAATAARLQAIANAPQCNGRAAPYEAAELVLHSPASDLPAHAEPRNAATLTLHWNRMAAAVEADLAAATSVEGVWCTGDVQVRTSGGRRLLVPYRARVLPGTLRLDPSTISFVTARREDALRERPLRVRNEFAHTLYIGDVQVESVLEKYISLSEWRGGALSAGAERTLLRVRLREYDSSLSVAGALMISTNVSEYRVPVHISSGRLYFEWDWQVPGATGANGGLDLGAITTSATRRVAGRLRNPGPAPLCITELGADMDGAALQYLPCAVSAASRTYNPDDPCWCIEGGESAPISLALVAAAREGAAAGRAWVRTVHARTDAPITMRAVRGKLRATLASLDHCAPNAWCSASLQLENSMEARMRLVAVVPHPPNPSLRFVPAAKAEQELSVGSGTIGDVVFAPELLESVPHYTGLSLDTTEGAAWVERARAAASDREAARQALTIDAALLRERRALYTSLSAHRHNFTLLLHTSEVVMVSVSGSARLRWPRLAARTADAGLAAVGAASRFSVLVRNPSTSHSLLVQAVFGQPLDREDGDEWGDQWEACVVRGCRWDGEAFRARSWKGNATEWTDSEGAYTGATAATPLLLMAAGGEVAVELEFVPQQDSRLGALLYLRNNLTVAERVVLSGEGAFPSFKFGNRRAGSGAPLLFELGARQLRECGRPASAAAAAATGGLSVRRAFTARNTGAIPVQVAALTISGLPCEGYGFRVLNCAPFTLEPNGTYKVEVAFTPDFTLSRVTRTLMLHTSLGAPLHYTLVGAVPAHRLPTCASALARPLWEPYLRNAAVSIMICLGLAVLIAGFLDADRVLRHAAAAAPPVAPPPSLRRPLDLRAFNNHHHHYWSSCASPSTVSTPAPSPPSTSPSPPRNPTPPPAAPTVPASSTPAPAAAAVAAAAVVAAANPSPVPPPVPPDEHSQHRNKRRTPRRVQQEPEPDRQPLIEPIRTPSPPIVSVPASLPTTSSLDDDDSSSTGTDVSIADERDKEPANDDGSLASDRPRTEGAGARLTPPAPANRTRRDLATPTRRHEEKPRPEPRHVCDFTPAPRVPHVTSTPTITPVNKYQPKKEKLPKKRPERTHAALIRGDSVLTNDVQTRASPPAPVAPPVTRPTWGATFSEVVAASGASAHAPTSAPQVQHSVLRRPDRPSTDNGYATSTRPLGPIGSNYQKRLSEEHPTAATIAPPSAPAPPLPDNNSLFYFGSEAGVGVIGKPTPAPVAALDAADFSVWEPPPSHTPLYAGSLGGGVWGRARSDEPTGGASAAGGAAWTAPWAGYGVRPPPGFTTHPHAHNQPQVSGIFYVAFIHIADVAGPVGADAAVRPFPVAELDLGAAGRAAPPAPRARPVGPGPRALRLLVTAPP</sequence>
<dbReference type="InterPro" id="IPR022113">
    <property type="entry name" value="TMEM131L_N"/>
</dbReference>
<evidence type="ECO:0000256" key="4">
    <source>
        <dbReference type="ARBA" id="ARBA00022729"/>
    </source>
</evidence>
<dbReference type="InterPro" id="IPR039877">
    <property type="entry name" value="TMEM131-like"/>
</dbReference>
<feature type="region of interest" description="Disordered" evidence="7">
    <location>
        <begin position="1408"/>
        <end position="1450"/>
    </location>
</feature>
<dbReference type="PANTHER" id="PTHR22050:SF0">
    <property type="entry name" value="TRANSMEMBRANE PROTEIN 131 HOMOLOG"/>
    <property type="match status" value="1"/>
</dbReference>
<evidence type="ECO:0000259" key="8">
    <source>
        <dbReference type="Pfam" id="PF12371"/>
    </source>
</evidence>
<keyword evidence="13" id="KW-1185">Reference proteome</keyword>
<comment type="subcellular location">
    <subcellularLocation>
        <location evidence="1">Membrane</location>
        <topology evidence="1">Single-pass type I membrane protein</topology>
    </subcellularLocation>
</comment>
<dbReference type="Proteomes" id="UP000299102">
    <property type="component" value="Unassembled WGS sequence"/>
</dbReference>
<keyword evidence="3 12" id="KW-0812">Transmembrane</keyword>
<evidence type="ECO:0000256" key="6">
    <source>
        <dbReference type="ARBA" id="ARBA00023136"/>
    </source>
</evidence>
<feature type="domain" description="TMEM131 second Ig-like" evidence="9">
    <location>
        <begin position="136"/>
        <end position="212"/>
    </location>
</feature>
<dbReference type="InterPro" id="IPR013783">
    <property type="entry name" value="Ig-like_fold"/>
</dbReference>
<evidence type="ECO:0000256" key="7">
    <source>
        <dbReference type="SAM" id="MobiDB-lite"/>
    </source>
</evidence>
<dbReference type="Gene3D" id="2.60.40.10">
    <property type="entry name" value="Immunoglobulins"/>
    <property type="match status" value="2"/>
</dbReference>
<dbReference type="Pfam" id="PF24501">
    <property type="entry name" value="Ig_TMEM131L_5"/>
    <property type="match status" value="1"/>
</dbReference>
<comment type="similarity">
    <text evidence="2">Belongs to the TMEM131 family.</text>
</comment>
<feature type="domain" description="TMEM131L fourth Ig-like" evidence="10">
    <location>
        <begin position="867"/>
        <end position="917"/>
    </location>
</feature>
<feature type="compositionally biased region" description="Basic and acidic residues" evidence="7">
    <location>
        <begin position="1300"/>
        <end position="1323"/>
    </location>
</feature>
<dbReference type="OrthoDB" id="168404at2759"/>
<gene>
    <name evidence="12" type="ORF">EVAR_4718_1</name>
</gene>
<keyword evidence="6" id="KW-0472">Membrane</keyword>
<dbReference type="InterPro" id="IPR056311">
    <property type="entry name" value="TMEM131_Ig_2"/>
</dbReference>
<name>A0A4C1ZX58_EUMVA</name>
<dbReference type="Pfam" id="PF24499">
    <property type="entry name" value="Ig_TMEM131L_4"/>
    <property type="match status" value="1"/>
</dbReference>
<organism evidence="12 13">
    <name type="scientific">Eumeta variegata</name>
    <name type="common">Bagworm moth</name>
    <name type="synonym">Eumeta japonica</name>
    <dbReference type="NCBI Taxonomy" id="151549"/>
    <lineage>
        <taxon>Eukaryota</taxon>
        <taxon>Metazoa</taxon>
        <taxon>Ecdysozoa</taxon>
        <taxon>Arthropoda</taxon>
        <taxon>Hexapoda</taxon>
        <taxon>Insecta</taxon>
        <taxon>Pterygota</taxon>
        <taxon>Neoptera</taxon>
        <taxon>Endopterygota</taxon>
        <taxon>Lepidoptera</taxon>
        <taxon>Glossata</taxon>
        <taxon>Ditrysia</taxon>
        <taxon>Tineoidea</taxon>
        <taxon>Psychidae</taxon>
        <taxon>Oiketicinae</taxon>
        <taxon>Eumeta</taxon>
    </lineage>
</organism>
<evidence type="ECO:0000256" key="3">
    <source>
        <dbReference type="ARBA" id="ARBA00022692"/>
    </source>
</evidence>
<dbReference type="NCBIfam" id="NF012200">
    <property type="entry name" value="choice_anch_D"/>
    <property type="match status" value="1"/>
</dbReference>
<evidence type="ECO:0000256" key="5">
    <source>
        <dbReference type="ARBA" id="ARBA00022989"/>
    </source>
</evidence>
<feature type="region of interest" description="Disordered" evidence="7">
    <location>
        <begin position="1131"/>
        <end position="1169"/>
    </location>
</feature>
<dbReference type="GO" id="GO:0016020">
    <property type="term" value="C:membrane"/>
    <property type="evidence" value="ECO:0007669"/>
    <property type="project" value="UniProtKB-SubCell"/>
</dbReference>
<evidence type="ECO:0000259" key="10">
    <source>
        <dbReference type="Pfam" id="PF24499"/>
    </source>
</evidence>
<evidence type="ECO:0000313" key="12">
    <source>
        <dbReference type="EMBL" id="GBP92308.1"/>
    </source>
</evidence>
<comment type="caution">
    <text evidence="12">The sequence shown here is derived from an EMBL/GenBank/DDBJ whole genome shotgun (WGS) entry which is preliminary data.</text>
</comment>
<evidence type="ECO:0000256" key="1">
    <source>
        <dbReference type="ARBA" id="ARBA00004479"/>
    </source>
</evidence>
<dbReference type="InterPro" id="IPR055436">
    <property type="entry name" value="Ig_TMEM131L_4"/>
</dbReference>
<feature type="domain" description="Transmembrane protein 131-like N-terminal" evidence="8">
    <location>
        <begin position="37"/>
        <end position="118"/>
    </location>
</feature>
<evidence type="ECO:0000313" key="13">
    <source>
        <dbReference type="Proteomes" id="UP000299102"/>
    </source>
</evidence>
<dbReference type="Pfam" id="PF24495">
    <property type="entry name" value="Ig_TMEM131_2"/>
    <property type="match status" value="1"/>
</dbReference>
<dbReference type="InterPro" id="IPR055437">
    <property type="entry name" value="TMEM131L_Ig_5"/>
</dbReference>
<feature type="domain" description="TMEM131L fifth Ig-like" evidence="11">
    <location>
        <begin position="971"/>
        <end position="1036"/>
    </location>
</feature>
<proteinExistence type="inferred from homology"/>
<feature type="compositionally biased region" description="Pro residues" evidence="7">
    <location>
        <begin position="1141"/>
        <end position="1162"/>
    </location>
</feature>
<dbReference type="STRING" id="151549.A0A4C1ZX58"/>
<protein>
    <submittedName>
        <fullName evidence="12">Transmembrane protein 131 homolog</fullName>
    </submittedName>
</protein>
<dbReference type="PANTHER" id="PTHR22050">
    <property type="entry name" value="RW1 PROTEIN HOMOLOG"/>
    <property type="match status" value="1"/>
</dbReference>
<dbReference type="EMBL" id="BGZK01002260">
    <property type="protein sequence ID" value="GBP92308.1"/>
    <property type="molecule type" value="Genomic_DNA"/>
</dbReference>
<feature type="compositionally biased region" description="Polar residues" evidence="7">
    <location>
        <begin position="1432"/>
        <end position="1441"/>
    </location>
</feature>